<evidence type="ECO:0000256" key="1">
    <source>
        <dbReference type="ARBA" id="ARBA00008791"/>
    </source>
</evidence>
<evidence type="ECO:0000313" key="4">
    <source>
        <dbReference type="Proteomes" id="UP000198967"/>
    </source>
</evidence>
<dbReference type="InterPro" id="IPR006016">
    <property type="entry name" value="UspA"/>
</dbReference>
<dbReference type="Gene3D" id="3.40.50.12370">
    <property type="match status" value="1"/>
</dbReference>
<dbReference type="SUPFAM" id="SSF52402">
    <property type="entry name" value="Adenine nucleotide alpha hydrolases-like"/>
    <property type="match status" value="1"/>
</dbReference>
<organism evidence="3 4">
    <name type="scientific">Pseudonocardia oroxyli</name>
    <dbReference type="NCBI Taxonomy" id="366584"/>
    <lineage>
        <taxon>Bacteria</taxon>
        <taxon>Bacillati</taxon>
        <taxon>Actinomycetota</taxon>
        <taxon>Actinomycetes</taxon>
        <taxon>Pseudonocardiales</taxon>
        <taxon>Pseudonocardiaceae</taxon>
        <taxon>Pseudonocardia</taxon>
    </lineage>
</organism>
<evidence type="ECO:0000259" key="2">
    <source>
        <dbReference type="Pfam" id="PF00582"/>
    </source>
</evidence>
<dbReference type="PRINTS" id="PR01438">
    <property type="entry name" value="UNVRSLSTRESS"/>
</dbReference>
<proteinExistence type="inferred from homology"/>
<accession>A0A1G7JK15</accession>
<dbReference type="OrthoDB" id="5419113at2"/>
<dbReference type="AlphaFoldDB" id="A0A1G7JK15"/>
<dbReference type="InterPro" id="IPR006015">
    <property type="entry name" value="Universal_stress_UspA"/>
</dbReference>
<comment type="similarity">
    <text evidence="1">Belongs to the universal stress protein A family.</text>
</comment>
<gene>
    <name evidence="3" type="ORF">SAMN05216377_10477</name>
</gene>
<dbReference type="RefSeq" id="WP_093078763.1">
    <property type="nucleotide sequence ID" value="NZ_FNBE01000004.1"/>
</dbReference>
<sequence length="116" mass="12227">MTVMVAVPDSPEGRTALSAAIDEARRRATDLVVLNLALGPLDLVGMPTDLTITVKERTGYADLADCVLAALDEHAGAVDVLVIGMKRRSPIGKALLGSLSQRLLLEAEVPVLAVKR</sequence>
<dbReference type="STRING" id="366584.SAMN05216377_10477"/>
<reference evidence="3 4" key="1">
    <citation type="submission" date="2016-10" db="EMBL/GenBank/DDBJ databases">
        <authorList>
            <person name="de Groot N.N."/>
        </authorList>
    </citation>
    <scope>NUCLEOTIDE SEQUENCE [LARGE SCALE GENOMIC DNA]</scope>
    <source>
        <strain evidence="3 4">CGMCC 4.3143</strain>
    </source>
</reference>
<dbReference type="Pfam" id="PF00582">
    <property type="entry name" value="Usp"/>
    <property type="match status" value="1"/>
</dbReference>
<evidence type="ECO:0000313" key="3">
    <source>
        <dbReference type="EMBL" id="SDF25270.1"/>
    </source>
</evidence>
<dbReference type="CDD" id="cd00293">
    <property type="entry name" value="USP-like"/>
    <property type="match status" value="1"/>
</dbReference>
<dbReference type="Proteomes" id="UP000198967">
    <property type="component" value="Unassembled WGS sequence"/>
</dbReference>
<feature type="domain" description="UspA" evidence="2">
    <location>
        <begin position="76"/>
        <end position="115"/>
    </location>
</feature>
<keyword evidence="4" id="KW-1185">Reference proteome</keyword>
<dbReference type="EMBL" id="FNBE01000004">
    <property type="protein sequence ID" value="SDF25270.1"/>
    <property type="molecule type" value="Genomic_DNA"/>
</dbReference>
<name>A0A1G7JK15_PSEOR</name>
<protein>
    <submittedName>
        <fullName evidence="3">Universal stress protein family protein</fullName>
    </submittedName>
</protein>